<dbReference type="Gene3D" id="3.40.50.300">
    <property type="entry name" value="P-loop containing nucleotide triphosphate hydrolases"/>
    <property type="match status" value="1"/>
</dbReference>
<keyword evidence="5" id="KW-0813">Transport</keyword>
<evidence type="ECO:0000256" key="12">
    <source>
        <dbReference type="ARBA" id="ARBA00023310"/>
    </source>
</evidence>
<keyword evidence="6" id="KW-0547">Nucleotide-binding</keyword>
<evidence type="ECO:0000256" key="2">
    <source>
        <dbReference type="ARBA" id="ARBA00004370"/>
    </source>
</evidence>
<comment type="subcellular location">
    <subcellularLocation>
        <location evidence="2">Membrane</location>
    </subcellularLocation>
</comment>
<evidence type="ECO:0000256" key="6">
    <source>
        <dbReference type="ARBA" id="ARBA00022741"/>
    </source>
</evidence>
<dbReference type="PANTHER" id="PTHR15184">
    <property type="entry name" value="ATP SYNTHASE"/>
    <property type="match status" value="1"/>
</dbReference>
<dbReference type="GO" id="GO:0045259">
    <property type="term" value="C:proton-transporting ATP synthase complex"/>
    <property type="evidence" value="ECO:0007669"/>
    <property type="project" value="UniProtKB-KW"/>
</dbReference>
<dbReference type="InterPro" id="IPR036121">
    <property type="entry name" value="ATPase_F1/V1/A1_a/bsu_N_sf"/>
</dbReference>
<accession>A0A3P6DJP9</accession>
<comment type="function">
    <text evidence="1">Mitochondrial membrane ATP synthase (F(1)F(0) ATP synthase or Complex V) produces ATP from ADP in the presence of a proton gradient across the membrane which is generated by electron transport complexes of the respiratory chain. F-type ATPases consist of two structural domains, F(1) - containing the extramembraneous catalytic core, and F(0) - containing the membrane proton channel, linked together by a central stalk and a peripheral stalk. During catalysis, ATP synthesis in the catalytic domain of F(1) is coupled via a rotary mechanism of the central stalk subunits to proton translocation. Subunits alpha and beta form the catalytic core in F(1). Rotation of the central stalk against the surrounding alpha(3)beta(3) subunits leads to hydrolysis of ATP in three separate catalytic sites on the beta subunits.</text>
</comment>
<comment type="catalytic activity">
    <reaction evidence="13">
        <text>ATP + H2O + 4 H(+)(in) = ADP + phosphate + 5 H(+)(out)</text>
        <dbReference type="Rhea" id="RHEA:57720"/>
        <dbReference type="ChEBI" id="CHEBI:15377"/>
        <dbReference type="ChEBI" id="CHEBI:15378"/>
        <dbReference type="ChEBI" id="CHEBI:30616"/>
        <dbReference type="ChEBI" id="CHEBI:43474"/>
        <dbReference type="ChEBI" id="CHEBI:456216"/>
        <dbReference type="EC" id="7.1.2.2"/>
    </reaction>
</comment>
<dbReference type="AlphaFoldDB" id="A0A3P6DJP9"/>
<feature type="domain" description="ATPase F1/V1/A1 complex alpha/beta subunit N-terminal" evidence="14">
    <location>
        <begin position="1"/>
        <end position="56"/>
    </location>
</feature>
<dbReference type="InterPro" id="IPR027417">
    <property type="entry name" value="P-loop_NTPase"/>
</dbReference>
<sequence length="108" mass="11642">MPNIYNALVVKGRDTLGQEINVTCEVQQLLGNNRVRAVAMSATEGLKRGMDVVDMGNPLSVPVGGATLGRIFNVLGEPVDNLGPIFWPLIVVGEKSDYSVGLAWVKQY</sequence>
<dbReference type="GO" id="GO:0005524">
    <property type="term" value="F:ATP binding"/>
    <property type="evidence" value="ECO:0007669"/>
    <property type="project" value="UniProtKB-KW"/>
</dbReference>
<keyword evidence="7" id="KW-0375">Hydrogen ion transport</keyword>
<evidence type="ECO:0000256" key="7">
    <source>
        <dbReference type="ARBA" id="ARBA00022781"/>
    </source>
</evidence>
<dbReference type="GO" id="GO:1902600">
    <property type="term" value="P:proton transmembrane transport"/>
    <property type="evidence" value="ECO:0007669"/>
    <property type="project" value="UniProtKB-KW"/>
</dbReference>
<keyword evidence="8" id="KW-0067">ATP-binding</keyword>
<evidence type="ECO:0000313" key="15">
    <source>
        <dbReference type="EMBL" id="VDD22435.1"/>
    </source>
</evidence>
<evidence type="ECO:0000256" key="13">
    <source>
        <dbReference type="ARBA" id="ARBA00048383"/>
    </source>
</evidence>
<evidence type="ECO:0000256" key="10">
    <source>
        <dbReference type="ARBA" id="ARBA00023136"/>
    </source>
</evidence>
<evidence type="ECO:0000256" key="9">
    <source>
        <dbReference type="ARBA" id="ARBA00023065"/>
    </source>
</evidence>
<name>A0A3P6DJP9_BRACM</name>
<reference evidence="15" key="1">
    <citation type="submission" date="2018-11" db="EMBL/GenBank/DDBJ databases">
        <authorList>
            <consortium name="Genoscope - CEA"/>
            <person name="William W."/>
        </authorList>
    </citation>
    <scope>NUCLEOTIDE SEQUENCE</scope>
</reference>
<keyword evidence="11" id="KW-0139">CF(1)</keyword>
<keyword evidence="10" id="KW-0472">Membrane</keyword>
<evidence type="ECO:0000256" key="5">
    <source>
        <dbReference type="ARBA" id="ARBA00022448"/>
    </source>
</evidence>
<dbReference type="SUPFAM" id="SSF50615">
    <property type="entry name" value="N-terminal domain of alpha and beta subunits of F1 ATP synthase"/>
    <property type="match status" value="1"/>
</dbReference>
<evidence type="ECO:0000259" key="14">
    <source>
        <dbReference type="Pfam" id="PF02874"/>
    </source>
</evidence>
<protein>
    <recommendedName>
        <fullName evidence="4">H(+)-transporting two-sector ATPase</fullName>
        <ecNumber evidence="4">7.1.2.2</ecNumber>
    </recommendedName>
</protein>
<organism evidence="15">
    <name type="scientific">Brassica campestris</name>
    <name type="common">Field mustard</name>
    <dbReference type="NCBI Taxonomy" id="3711"/>
    <lineage>
        <taxon>Eukaryota</taxon>
        <taxon>Viridiplantae</taxon>
        <taxon>Streptophyta</taxon>
        <taxon>Embryophyta</taxon>
        <taxon>Tracheophyta</taxon>
        <taxon>Spermatophyta</taxon>
        <taxon>Magnoliopsida</taxon>
        <taxon>eudicotyledons</taxon>
        <taxon>Gunneridae</taxon>
        <taxon>Pentapetalae</taxon>
        <taxon>rosids</taxon>
        <taxon>malvids</taxon>
        <taxon>Brassicales</taxon>
        <taxon>Brassicaceae</taxon>
        <taxon>Brassiceae</taxon>
        <taxon>Brassica</taxon>
    </lineage>
</organism>
<dbReference type="InterPro" id="IPR050053">
    <property type="entry name" value="ATPase_alpha/beta_chains"/>
</dbReference>
<evidence type="ECO:0000256" key="11">
    <source>
        <dbReference type="ARBA" id="ARBA00023196"/>
    </source>
</evidence>
<dbReference type="Pfam" id="PF02874">
    <property type="entry name" value="ATP-synt_ab_N"/>
    <property type="match status" value="1"/>
</dbReference>
<evidence type="ECO:0000256" key="3">
    <source>
        <dbReference type="ARBA" id="ARBA00008936"/>
    </source>
</evidence>
<keyword evidence="12" id="KW-0066">ATP synthesis</keyword>
<evidence type="ECO:0000256" key="8">
    <source>
        <dbReference type="ARBA" id="ARBA00022840"/>
    </source>
</evidence>
<dbReference type="EMBL" id="LR031578">
    <property type="protein sequence ID" value="VDD22435.1"/>
    <property type="molecule type" value="Genomic_DNA"/>
</dbReference>
<gene>
    <name evidence="15" type="ORF">BRASC25T45870Z</name>
</gene>
<dbReference type="Gene3D" id="2.40.10.170">
    <property type="match status" value="1"/>
</dbReference>
<dbReference type="InterPro" id="IPR004100">
    <property type="entry name" value="ATPase_F1/V1/A1_a/bsu_N"/>
</dbReference>
<comment type="similarity">
    <text evidence="3">Belongs to the ATPase alpha/beta chains family.</text>
</comment>
<dbReference type="GO" id="GO:0006754">
    <property type="term" value="P:ATP biosynthetic process"/>
    <property type="evidence" value="ECO:0007669"/>
    <property type="project" value="UniProtKB-KW"/>
</dbReference>
<evidence type="ECO:0000256" key="1">
    <source>
        <dbReference type="ARBA" id="ARBA00003086"/>
    </source>
</evidence>
<evidence type="ECO:0000256" key="4">
    <source>
        <dbReference type="ARBA" id="ARBA00012473"/>
    </source>
</evidence>
<dbReference type="EC" id="7.1.2.2" evidence="4"/>
<keyword evidence="9" id="KW-0406">Ion transport</keyword>
<proteinExistence type="inferred from homology"/>
<dbReference type="PANTHER" id="PTHR15184:SF71">
    <property type="entry name" value="ATP SYNTHASE SUBUNIT BETA, MITOCHONDRIAL"/>
    <property type="match status" value="1"/>
</dbReference>
<dbReference type="CDD" id="cd18115">
    <property type="entry name" value="ATP-synt_F1_beta_N"/>
    <property type="match status" value="1"/>
</dbReference>